<feature type="transmembrane region" description="Helical" evidence="1">
    <location>
        <begin position="37"/>
        <end position="59"/>
    </location>
</feature>
<name>A0A8H9GCQ8_9MICO</name>
<dbReference type="AlphaFoldDB" id="A0A8H9GCQ8"/>
<dbReference type="Proteomes" id="UP000655589">
    <property type="component" value="Unassembled WGS sequence"/>
</dbReference>
<dbReference type="SUPFAM" id="SSF56219">
    <property type="entry name" value="DNase I-like"/>
    <property type="match status" value="1"/>
</dbReference>
<reference evidence="3" key="1">
    <citation type="journal article" date="2014" name="Int. J. Syst. Evol. Microbiol.">
        <title>Complete genome sequence of Corynebacterium casei LMG S-19264T (=DSM 44701T), isolated from a smear-ripened cheese.</title>
        <authorList>
            <consortium name="US DOE Joint Genome Institute (JGI-PGF)"/>
            <person name="Walter F."/>
            <person name="Albersmeier A."/>
            <person name="Kalinowski J."/>
            <person name="Ruckert C."/>
        </authorList>
    </citation>
    <scope>NUCLEOTIDE SEQUENCE</scope>
    <source>
        <strain evidence="3">JCM 3051</strain>
    </source>
</reference>
<proteinExistence type="predicted"/>
<keyword evidence="1" id="KW-1133">Transmembrane helix</keyword>
<keyword evidence="4" id="KW-1185">Reference proteome</keyword>
<dbReference type="InterPro" id="IPR005135">
    <property type="entry name" value="Endo/exonuclease/phosphatase"/>
</dbReference>
<keyword evidence="3" id="KW-0378">Hydrolase</keyword>
<evidence type="ECO:0000259" key="2">
    <source>
        <dbReference type="Pfam" id="PF03372"/>
    </source>
</evidence>
<dbReference type="EMBL" id="BMPT01000001">
    <property type="protein sequence ID" value="GGM09549.1"/>
    <property type="molecule type" value="Genomic_DNA"/>
</dbReference>
<protein>
    <submittedName>
        <fullName evidence="3">Endonuclease</fullName>
    </submittedName>
</protein>
<dbReference type="RefSeq" id="WP_171107843.1">
    <property type="nucleotide sequence ID" value="NZ_BMPT01000001.1"/>
</dbReference>
<reference evidence="3" key="2">
    <citation type="submission" date="2020-09" db="EMBL/GenBank/DDBJ databases">
        <authorList>
            <person name="Sun Q."/>
            <person name="Ohkuma M."/>
        </authorList>
    </citation>
    <scope>NUCLEOTIDE SEQUENCE</scope>
    <source>
        <strain evidence="3">JCM 3051</strain>
    </source>
</reference>
<feature type="transmembrane region" description="Helical" evidence="1">
    <location>
        <begin position="66"/>
        <end position="85"/>
    </location>
</feature>
<dbReference type="GO" id="GO:0004519">
    <property type="term" value="F:endonuclease activity"/>
    <property type="evidence" value="ECO:0007669"/>
    <property type="project" value="UniProtKB-KW"/>
</dbReference>
<keyword evidence="1" id="KW-0472">Membrane</keyword>
<accession>A0A8H9GCQ8</accession>
<feature type="domain" description="Endonuclease/exonuclease/phosphatase" evidence="2">
    <location>
        <begin position="106"/>
        <end position="312"/>
    </location>
</feature>
<evidence type="ECO:0000313" key="3">
    <source>
        <dbReference type="EMBL" id="GGM09549.1"/>
    </source>
</evidence>
<sequence>MRFVRGLVSFVLWLVTIPLLVIAVARALPFDNVPPLPLLVPFTPWAALVALPLLVIALFSRRPALAVVLAVSLAGFVAWTAPFFVPDAETAAAPADPDDAGTVRVMTLNAHAGGADARAVVDLVESEHVEVLAVQELTHDLADQLAAAGLDDLLPHSVTAPAASGPGGTGLWSVSAMTKPGRLDGSSFAMPSAVVDVGGTPVRFTAVHAYPPLPARTATWRTELVELTDRVRRDSAPQILAGDFNATYDHATFRDLLGSRFVDATREWGAGPVVTWPEGRRVPPLLALDHVVVERDMTVSDVVPRQVPGTDHRALLATVVVDADA</sequence>
<evidence type="ECO:0000256" key="1">
    <source>
        <dbReference type="SAM" id="Phobius"/>
    </source>
</evidence>
<comment type="caution">
    <text evidence="3">The sequence shown here is derived from an EMBL/GenBank/DDBJ whole genome shotgun (WGS) entry which is preliminary data.</text>
</comment>
<organism evidence="3 4">
    <name type="scientific">Promicromonospora citrea</name>
    <dbReference type="NCBI Taxonomy" id="43677"/>
    <lineage>
        <taxon>Bacteria</taxon>
        <taxon>Bacillati</taxon>
        <taxon>Actinomycetota</taxon>
        <taxon>Actinomycetes</taxon>
        <taxon>Micrococcales</taxon>
        <taxon>Promicromonosporaceae</taxon>
        <taxon>Promicromonospora</taxon>
    </lineage>
</organism>
<dbReference type="InterPro" id="IPR036691">
    <property type="entry name" value="Endo/exonu/phosph_ase_sf"/>
</dbReference>
<evidence type="ECO:0000313" key="4">
    <source>
        <dbReference type="Proteomes" id="UP000655589"/>
    </source>
</evidence>
<keyword evidence="3" id="KW-0255">Endonuclease</keyword>
<gene>
    <name evidence="3" type="ORF">GCM10010102_01750</name>
</gene>
<dbReference type="Gene3D" id="3.60.10.10">
    <property type="entry name" value="Endonuclease/exonuclease/phosphatase"/>
    <property type="match status" value="1"/>
</dbReference>
<keyword evidence="1" id="KW-0812">Transmembrane</keyword>
<dbReference type="Pfam" id="PF03372">
    <property type="entry name" value="Exo_endo_phos"/>
    <property type="match status" value="1"/>
</dbReference>
<keyword evidence="3" id="KW-0540">Nuclease</keyword>